<evidence type="ECO:0000259" key="1">
    <source>
        <dbReference type="PROSITE" id="PS50234"/>
    </source>
</evidence>
<dbReference type="Proteomes" id="UP000727407">
    <property type="component" value="Unassembled WGS sequence"/>
</dbReference>
<dbReference type="InterPro" id="IPR002035">
    <property type="entry name" value="VWF_A"/>
</dbReference>
<keyword evidence="4" id="KW-1185">Reference proteome</keyword>
<accession>A0A8J4X2V5</accession>
<dbReference type="PANTHER" id="PTHR10338">
    <property type="entry name" value="INTER-ALPHA-TRYPSIN INHIBITOR HEAVY CHAIN FAMILY MEMBER"/>
    <property type="match status" value="1"/>
</dbReference>
<dbReference type="Pfam" id="PF08487">
    <property type="entry name" value="VIT"/>
    <property type="match status" value="1"/>
</dbReference>
<dbReference type="Pfam" id="PF00092">
    <property type="entry name" value="VWA"/>
    <property type="match status" value="1"/>
</dbReference>
<evidence type="ECO:0000313" key="3">
    <source>
        <dbReference type="EMBL" id="KAF5899146.1"/>
    </source>
</evidence>
<feature type="non-terminal residue" evidence="3">
    <location>
        <position position="1"/>
    </location>
</feature>
<comment type="caution">
    <text evidence="3">The sequence shown here is derived from an EMBL/GenBank/DDBJ whole genome shotgun (WGS) entry which is preliminary data.</text>
</comment>
<dbReference type="InterPro" id="IPR050934">
    <property type="entry name" value="ITIH"/>
</dbReference>
<feature type="domain" description="VIT" evidence="2">
    <location>
        <begin position="1"/>
        <end position="119"/>
    </location>
</feature>
<dbReference type="PANTHER" id="PTHR10338:SF119">
    <property type="entry name" value="INTER-ALPHA-TRYPSIN INHIBITOR HEAVY CHAIN H4"/>
    <property type="match status" value="1"/>
</dbReference>
<dbReference type="Gene3D" id="3.40.50.410">
    <property type="entry name" value="von Willebrand factor, type A domain"/>
    <property type="match status" value="1"/>
</dbReference>
<dbReference type="OrthoDB" id="299997at2759"/>
<dbReference type="SUPFAM" id="SSF53300">
    <property type="entry name" value="vWA-like"/>
    <property type="match status" value="1"/>
</dbReference>
<evidence type="ECO:0000259" key="2">
    <source>
        <dbReference type="PROSITE" id="PS51468"/>
    </source>
</evidence>
<dbReference type="InterPro" id="IPR013694">
    <property type="entry name" value="VIT"/>
</dbReference>
<proteinExistence type="predicted"/>
<sequence length="321" mass="35985">ERDVDIYSFHINSTVNSRYAITVITSRVANRLSESKEVHFEVKIPKNAFISKFRMTIEGKTYDGVVKQKEAAQQQYSQAVSRGESAGIVSSVGRTLEDFKTSVTVAAFSKVTFELTYEELLKRRLGKYQLQINAQPMQTVSDFKIDVYINEHPGISFLEIKGGLKTQELSSAVTSTLASSTKEAWVNFYPTREQQTKCEGCGENGLNGDLIIEYDVKRPKQNGELQALNGYFVHYFAPTDIQQIPKNVVFLIDKSGSMRGTKIHQTRLAMLKILGDLGGDDYFGLITFDSNVDVWNNELLQATESNLQKATSFVKSIEARG</sequence>
<dbReference type="EMBL" id="QNUK01000176">
    <property type="protein sequence ID" value="KAF5899146.1"/>
    <property type="molecule type" value="Genomic_DNA"/>
</dbReference>
<dbReference type="PROSITE" id="PS50234">
    <property type="entry name" value="VWFA"/>
    <property type="match status" value="1"/>
</dbReference>
<feature type="domain" description="VWFA" evidence="1">
    <location>
        <begin position="247"/>
        <end position="321"/>
    </location>
</feature>
<gene>
    <name evidence="3" type="ORF">DAT39_011144</name>
</gene>
<protein>
    <submittedName>
        <fullName evidence="3">Inter-alpha-trypsin inhibitor heavy chain H3-like isoform X1</fullName>
    </submittedName>
</protein>
<organism evidence="3 4">
    <name type="scientific">Clarias magur</name>
    <name type="common">Asian catfish</name>
    <name type="synonym">Macropteronotus magur</name>
    <dbReference type="NCBI Taxonomy" id="1594786"/>
    <lineage>
        <taxon>Eukaryota</taxon>
        <taxon>Metazoa</taxon>
        <taxon>Chordata</taxon>
        <taxon>Craniata</taxon>
        <taxon>Vertebrata</taxon>
        <taxon>Euteleostomi</taxon>
        <taxon>Actinopterygii</taxon>
        <taxon>Neopterygii</taxon>
        <taxon>Teleostei</taxon>
        <taxon>Ostariophysi</taxon>
        <taxon>Siluriformes</taxon>
        <taxon>Clariidae</taxon>
        <taxon>Clarias</taxon>
    </lineage>
</organism>
<dbReference type="InterPro" id="IPR036465">
    <property type="entry name" value="vWFA_dom_sf"/>
</dbReference>
<dbReference type="PROSITE" id="PS51468">
    <property type="entry name" value="VIT"/>
    <property type="match status" value="1"/>
</dbReference>
<dbReference type="AlphaFoldDB" id="A0A8J4X2V5"/>
<reference evidence="3" key="1">
    <citation type="submission" date="2020-07" db="EMBL/GenBank/DDBJ databases">
        <title>Clarias magur genome sequencing, assembly and annotation.</title>
        <authorList>
            <person name="Kushwaha B."/>
            <person name="Kumar R."/>
            <person name="Das P."/>
            <person name="Joshi C.G."/>
            <person name="Kumar D."/>
            <person name="Nagpure N.S."/>
            <person name="Pandey M."/>
            <person name="Agarwal S."/>
            <person name="Srivastava S."/>
            <person name="Singh M."/>
            <person name="Sahoo L."/>
            <person name="Jayasankar P."/>
            <person name="Meher P.K."/>
            <person name="Koringa P.G."/>
            <person name="Iquebal M.A."/>
            <person name="Das S.P."/>
            <person name="Bit A."/>
            <person name="Patnaik S."/>
            <person name="Patel N."/>
            <person name="Shah T.M."/>
            <person name="Hinsu A."/>
            <person name="Jena J.K."/>
        </authorList>
    </citation>
    <scope>NUCLEOTIDE SEQUENCE</scope>
    <source>
        <strain evidence="3">CIFAMagur01</strain>
        <tissue evidence="3">Testis</tissue>
    </source>
</reference>
<name>A0A8J4X2V5_CLAMG</name>
<feature type="non-terminal residue" evidence="3">
    <location>
        <position position="321"/>
    </location>
</feature>
<evidence type="ECO:0000313" key="4">
    <source>
        <dbReference type="Proteomes" id="UP000727407"/>
    </source>
</evidence>
<dbReference type="SMART" id="SM00609">
    <property type="entry name" value="VIT"/>
    <property type="match status" value="1"/>
</dbReference>